<name>A0A3N2BY14_9MICO</name>
<sequence>MTDGGTWADRRRARRRGNEYGPASRGLPPGDVETVSKYLKERVYASFTGLAIVLVLAANAEHHDAADALFSLVIGVAGITLAGLVAEMIAHLAAHGAFPDERGWRTMIRIAWGSLLTVATPTILLVLAILDVMEVETSLRVSAIVYLVTLGLSGWFAVRRARLSIGQQLIALAALVLLGVLVIGVQVLAHG</sequence>
<feature type="transmembrane region" description="Helical" evidence="2">
    <location>
        <begin position="43"/>
        <end position="60"/>
    </location>
</feature>
<keyword evidence="2" id="KW-1133">Transmembrane helix</keyword>
<feature type="region of interest" description="Disordered" evidence="1">
    <location>
        <begin position="1"/>
        <end position="28"/>
    </location>
</feature>
<keyword evidence="2" id="KW-0812">Transmembrane</keyword>
<feature type="transmembrane region" description="Helical" evidence="2">
    <location>
        <begin position="72"/>
        <end position="98"/>
    </location>
</feature>
<feature type="transmembrane region" description="Helical" evidence="2">
    <location>
        <begin position="110"/>
        <end position="133"/>
    </location>
</feature>
<dbReference type="RefSeq" id="WP_085514333.1">
    <property type="nucleotide sequence ID" value="NZ_FXAP01000008.1"/>
</dbReference>
<dbReference type="EMBL" id="RKHL01000001">
    <property type="protein sequence ID" value="ROR80155.1"/>
    <property type="molecule type" value="Genomic_DNA"/>
</dbReference>
<dbReference type="AlphaFoldDB" id="A0A3N2BY14"/>
<protein>
    <recommendedName>
        <fullName evidence="5">VIT family protein</fullName>
    </recommendedName>
</protein>
<comment type="caution">
    <text evidence="3">The sequence shown here is derived from an EMBL/GenBank/DDBJ whole genome shotgun (WGS) entry which is preliminary data.</text>
</comment>
<evidence type="ECO:0008006" key="5">
    <source>
        <dbReference type="Google" id="ProtNLM"/>
    </source>
</evidence>
<evidence type="ECO:0000256" key="1">
    <source>
        <dbReference type="SAM" id="MobiDB-lite"/>
    </source>
</evidence>
<evidence type="ECO:0000313" key="3">
    <source>
        <dbReference type="EMBL" id="ROR80155.1"/>
    </source>
</evidence>
<feature type="transmembrane region" description="Helical" evidence="2">
    <location>
        <begin position="139"/>
        <end position="158"/>
    </location>
</feature>
<accession>A0A3N2BY14</accession>
<proteinExistence type="predicted"/>
<evidence type="ECO:0000313" key="4">
    <source>
        <dbReference type="Proteomes" id="UP000266915"/>
    </source>
</evidence>
<keyword evidence="4" id="KW-1185">Reference proteome</keyword>
<evidence type="ECO:0000256" key="2">
    <source>
        <dbReference type="SAM" id="Phobius"/>
    </source>
</evidence>
<gene>
    <name evidence="3" type="ORF">EDD42_0192</name>
</gene>
<keyword evidence="2" id="KW-0472">Membrane</keyword>
<dbReference type="Proteomes" id="UP000266915">
    <property type="component" value="Unassembled WGS sequence"/>
</dbReference>
<reference evidence="3 4" key="1">
    <citation type="submission" date="2018-11" db="EMBL/GenBank/DDBJ databases">
        <title>Sequencing the genomes of 1000 actinobacteria strains.</title>
        <authorList>
            <person name="Klenk H.-P."/>
        </authorList>
    </citation>
    <scope>NUCLEOTIDE SEQUENCE [LARGE SCALE GENOMIC DNA]</scope>
    <source>
        <strain evidence="3 4">DSM 14012</strain>
    </source>
</reference>
<organism evidence="3 4">
    <name type="scientific">Plantibacter flavus</name>
    <dbReference type="NCBI Taxonomy" id="150123"/>
    <lineage>
        <taxon>Bacteria</taxon>
        <taxon>Bacillati</taxon>
        <taxon>Actinomycetota</taxon>
        <taxon>Actinomycetes</taxon>
        <taxon>Micrococcales</taxon>
        <taxon>Microbacteriaceae</taxon>
        <taxon>Plantibacter</taxon>
    </lineage>
</organism>
<feature type="transmembrane region" description="Helical" evidence="2">
    <location>
        <begin position="170"/>
        <end position="189"/>
    </location>
</feature>